<dbReference type="PANTHER" id="PTHR41313:SF1">
    <property type="entry name" value="DNA METHYLASE ADENINE-SPECIFIC DOMAIN-CONTAINING PROTEIN"/>
    <property type="match status" value="1"/>
</dbReference>
<dbReference type="RefSeq" id="WP_006703859.1">
    <property type="nucleotide sequence ID" value="NZ_KI391971.1"/>
</dbReference>
<accession>D0BNP8</accession>
<evidence type="ECO:0000313" key="3">
    <source>
        <dbReference type="Proteomes" id="UP000002939"/>
    </source>
</evidence>
<reference evidence="2" key="1">
    <citation type="submission" date="2009-09" db="EMBL/GenBank/DDBJ databases">
        <authorList>
            <consortium name="The Broad Institute Genome Sequencing Platform"/>
            <person name="Ward D."/>
            <person name="Feldgarden M."/>
            <person name="Earl A."/>
            <person name="Young S.K."/>
            <person name="Zeng Q."/>
            <person name="Koehrsen M."/>
            <person name="Alvarado L."/>
            <person name="Berlin A."/>
            <person name="Bochicchio J."/>
            <person name="Borenstein D."/>
            <person name="Chapman S.B."/>
            <person name="Chen Z."/>
            <person name="Engels R."/>
            <person name="Freedman E."/>
            <person name="Gellesch M."/>
            <person name="Goldberg J."/>
            <person name="Griggs A."/>
            <person name="Gujja S."/>
            <person name="Heilman E."/>
            <person name="Heiman D."/>
            <person name="Hepburn T."/>
            <person name="Howarth C."/>
            <person name="Jen D."/>
            <person name="Larson L."/>
            <person name="Lewis B."/>
            <person name="Mehta T."/>
            <person name="Park D."/>
            <person name="Pearson M."/>
            <person name="Roberts A."/>
            <person name="Saif S."/>
            <person name="Shea T."/>
            <person name="Shenoy N."/>
            <person name="Sisk P."/>
            <person name="Stolte C."/>
            <person name="Sykes S."/>
            <person name="Thomson T."/>
            <person name="Walk T."/>
            <person name="White J."/>
            <person name="Yandava C."/>
            <person name="Sibley C.D."/>
            <person name="Field T.R."/>
            <person name="Grinwis M."/>
            <person name="Eshaghurshan C.S."/>
            <person name="Surette M.G."/>
            <person name="Haas B."/>
            <person name="Nusbaum C."/>
            <person name="Birren B."/>
        </authorList>
    </citation>
    <scope>NUCLEOTIDE SEQUENCE [LARGE SCALE GENOMIC DNA]</scope>
    <source>
        <strain evidence="2">ATCC 700633</strain>
    </source>
</reference>
<dbReference type="eggNOG" id="COG0827">
    <property type="taxonomic scope" value="Bacteria"/>
</dbReference>
<name>D0BNP8_9LACT</name>
<comment type="caution">
    <text evidence="2">The sequence shown here is derived from an EMBL/GenBank/DDBJ whole genome shotgun (WGS) entry which is preliminary data.</text>
</comment>
<proteinExistence type="predicted"/>
<dbReference type="InterPro" id="IPR003356">
    <property type="entry name" value="DNA_methylase_A-5"/>
</dbReference>
<gene>
    <name evidence="2" type="ORF">HMPREF0446_01583</name>
</gene>
<dbReference type="Pfam" id="PF02384">
    <property type="entry name" value="N6_Mtase"/>
    <property type="match status" value="1"/>
</dbReference>
<dbReference type="AlphaFoldDB" id="D0BNP8"/>
<evidence type="ECO:0000313" key="2">
    <source>
        <dbReference type="EMBL" id="EEW92391.1"/>
    </source>
</evidence>
<dbReference type="InterPro" id="IPR052933">
    <property type="entry name" value="DNA_Protect_Modify"/>
</dbReference>
<dbReference type="STRING" id="626369.HMPREF0446_01583"/>
<dbReference type="SUPFAM" id="SSF53335">
    <property type="entry name" value="S-adenosyl-L-methionine-dependent methyltransferases"/>
    <property type="match status" value="1"/>
</dbReference>
<keyword evidence="3" id="KW-1185">Reference proteome</keyword>
<dbReference type="OrthoDB" id="9788159at2"/>
<dbReference type="Gene3D" id="1.10.150.470">
    <property type="match status" value="1"/>
</dbReference>
<dbReference type="PIRSF" id="PIRSF026567">
    <property type="entry name" value="Adenine_mtase_bact_prd"/>
    <property type="match status" value="1"/>
</dbReference>
<dbReference type="InterPro" id="IPR029063">
    <property type="entry name" value="SAM-dependent_MTases_sf"/>
</dbReference>
<dbReference type="EMBL" id="ACRF02000017">
    <property type="protein sequence ID" value="EEW92391.1"/>
    <property type="molecule type" value="Genomic_DNA"/>
</dbReference>
<organism evidence="2 3">
    <name type="scientific">Granulicatella elegans ATCC 700633</name>
    <dbReference type="NCBI Taxonomy" id="626369"/>
    <lineage>
        <taxon>Bacteria</taxon>
        <taxon>Bacillati</taxon>
        <taxon>Bacillota</taxon>
        <taxon>Bacilli</taxon>
        <taxon>Lactobacillales</taxon>
        <taxon>Carnobacteriaceae</taxon>
        <taxon>Granulicatella</taxon>
    </lineage>
</organism>
<reference evidence="2" key="2">
    <citation type="submission" date="2011-10" db="EMBL/GenBank/DDBJ databases">
        <title>The Genome Sequence of Granulicatella elegans ATCC 700633.</title>
        <authorList>
            <consortium name="The Broad Institute Genome Sequencing Platform"/>
            <consortium name="The Broad Institute Genome Sequencing Center for Infectious Disease"/>
            <person name="Earl A."/>
            <person name="Ward D."/>
            <person name="Feldgarden M."/>
            <person name="Gevers D."/>
            <person name="Sibley C.D."/>
            <person name="Field T.R."/>
            <person name="Grinwis M."/>
            <person name="Eshaghurshan C.S."/>
            <person name="Surette M.G."/>
            <person name="Young S.K."/>
            <person name="Zeng Q."/>
            <person name="Gargeya S."/>
            <person name="Fitzgerald M."/>
            <person name="Haas B."/>
            <person name="Abouelleil A."/>
            <person name="Alvarado L."/>
            <person name="Arachchi H.M."/>
            <person name="Berlin A."/>
            <person name="Brown A."/>
            <person name="Chapman S.B."/>
            <person name="Chen Z."/>
            <person name="Dunbar C."/>
            <person name="Freedman E."/>
            <person name="Gearin G."/>
            <person name="Goldberg J."/>
            <person name="Griggs A."/>
            <person name="Gujja S."/>
            <person name="Heiman D."/>
            <person name="Howarth C."/>
            <person name="Larson L."/>
            <person name="Lui A."/>
            <person name="MacDonald P.J.P."/>
            <person name="Montmayeur A."/>
            <person name="Murphy C."/>
            <person name="Neiman D."/>
            <person name="Pearson M."/>
            <person name="Priest M."/>
            <person name="Roberts A."/>
            <person name="Saif S."/>
            <person name="Shea T."/>
            <person name="Shenoy N."/>
            <person name="Sisk P."/>
            <person name="Stolte C."/>
            <person name="Sykes S."/>
            <person name="Wortman J."/>
            <person name="Nusbaum C."/>
            <person name="Birren B."/>
        </authorList>
    </citation>
    <scope>NUCLEOTIDE SEQUENCE [LARGE SCALE GENOMIC DNA]</scope>
    <source>
        <strain evidence="2">ATCC 700633</strain>
    </source>
</reference>
<feature type="domain" description="DNA methylase adenine-specific" evidence="1">
    <location>
        <begin position="84"/>
        <end position="315"/>
    </location>
</feature>
<dbReference type="Proteomes" id="UP000002939">
    <property type="component" value="Unassembled WGS sequence"/>
</dbReference>
<dbReference type="HOGENOM" id="CLU_073534_0_0_9"/>
<sequence>MEQENKEIRSFEKLWEAVQVLQKAIEYSYVEALGETLQNIASGNQAQQVEGQPDAATIAQLNEAYQELALQSFTKEQIRRMIQYTFLKAAKEDGLQTNHQMTPDSIGLLVAFMVERLTENKDTLLLADFACGSGNLLSTVQLFLEESGKTIQTTAIDNDEVLVHLALQSFALESLEVRVMLQDGLSDLLVDPIDIALSDLPVGYYPVDERAKEFKTHAKEGHSYAHHLLIEQHLNYLKSGGFGLMIVPTNLFETEESVSLLEHLQKESFVQAMLAFPKTLFKNQQYSKSLLIFQKKGKGAKQARQVLLGDIPDMKNIDKFRQFTQTFEKWAKELS</sequence>
<dbReference type="InterPro" id="IPR016843">
    <property type="entry name" value="S-AdoMet-dep_Ade-MeTrfase_prd"/>
</dbReference>
<dbReference type="GO" id="GO:0003677">
    <property type="term" value="F:DNA binding"/>
    <property type="evidence" value="ECO:0007669"/>
    <property type="project" value="InterPro"/>
</dbReference>
<dbReference type="Gene3D" id="3.40.50.150">
    <property type="entry name" value="Vaccinia Virus protein VP39"/>
    <property type="match status" value="1"/>
</dbReference>
<evidence type="ECO:0000259" key="1">
    <source>
        <dbReference type="Pfam" id="PF02384"/>
    </source>
</evidence>
<protein>
    <recommendedName>
        <fullName evidence="1">DNA methylase adenine-specific domain-containing protein</fullName>
    </recommendedName>
</protein>
<dbReference type="PANTHER" id="PTHR41313">
    <property type="entry name" value="ADENINE-SPECIFIC METHYLTRANSFERASE"/>
    <property type="match status" value="1"/>
</dbReference>
<dbReference type="GO" id="GO:0008170">
    <property type="term" value="F:N-methyltransferase activity"/>
    <property type="evidence" value="ECO:0007669"/>
    <property type="project" value="InterPro"/>
</dbReference>